<accession>A0ABS4ECB0</accession>
<feature type="domain" description="Peptidoglycan binding-like" evidence="1">
    <location>
        <begin position="350"/>
        <end position="406"/>
    </location>
</feature>
<dbReference type="Proteomes" id="UP000767291">
    <property type="component" value="Unassembled WGS sequence"/>
</dbReference>
<reference evidence="2 3" key="1">
    <citation type="submission" date="2021-03" db="EMBL/GenBank/DDBJ databases">
        <title>Genomic Encyclopedia of Type Strains, Phase IV (KMG-IV): sequencing the most valuable type-strain genomes for metagenomic binning, comparative biology and taxonomic classification.</title>
        <authorList>
            <person name="Goeker M."/>
        </authorList>
    </citation>
    <scope>NUCLEOTIDE SEQUENCE [LARGE SCALE GENOMIC DNA]</scope>
    <source>
        <strain evidence="2 3">DSM 1289</strain>
    </source>
</reference>
<name>A0ABS4ECB0_9FIRM</name>
<dbReference type="RefSeq" id="WP_209456997.1">
    <property type="nucleotide sequence ID" value="NZ_BAAACS010000011.1"/>
</dbReference>
<dbReference type="EMBL" id="JAGGJX010000003">
    <property type="protein sequence ID" value="MBP1855584.1"/>
    <property type="molecule type" value="Genomic_DNA"/>
</dbReference>
<gene>
    <name evidence="2" type="ORF">J2Z43_001979</name>
</gene>
<dbReference type="Pfam" id="PF01471">
    <property type="entry name" value="PG_binding_1"/>
    <property type="match status" value="1"/>
</dbReference>
<proteinExistence type="predicted"/>
<comment type="caution">
    <text evidence="2">The sequence shown here is derived from an EMBL/GenBank/DDBJ whole genome shotgun (WGS) entry which is preliminary data.</text>
</comment>
<keyword evidence="3" id="KW-1185">Reference proteome</keyword>
<sequence length="425" mass="47935">MQDGYLTVSLIDSTNNRPIQNGSINIYSVSDDVSKASTSMYQNLLTNESGQVLDLVLPAPDKEYSLDPTNTIRPYSQYIIEAVVDGYETVVIDGAQLFATIEARQDITMIPRTRSKLSYSRQNELIFPIDEHTLYGIFPPKIPESSLKPLPPPTGFVVLDNPVVPEFIVVHDGLPENTSAENYWIPFKDYIKNVASCEIYSTWPEQTIYANVIAIISFTLNRVFTEWYRNKGYTFTITTSTAFDHKFVYKRNIFDTISVVVDDIFNTFIRRPPTSRQPLLAQYCDGQRTQCPNQMTQWGSKSLGDQGYSWENILRNFYGNELSFDQAPVVTGVPVSFPGYTLQIGSSGRYVRTIQNQINAIANNYPAIPKVQEDGIFGNNTAESVKVFQGIFGLPQNGVVDFKTWYEISRLYVAVTKIASLNPTI</sequence>
<dbReference type="InterPro" id="IPR036366">
    <property type="entry name" value="PGBDSf"/>
</dbReference>
<dbReference type="InterPro" id="IPR036365">
    <property type="entry name" value="PGBD-like_sf"/>
</dbReference>
<evidence type="ECO:0000313" key="3">
    <source>
        <dbReference type="Proteomes" id="UP000767291"/>
    </source>
</evidence>
<evidence type="ECO:0000313" key="2">
    <source>
        <dbReference type="EMBL" id="MBP1855584.1"/>
    </source>
</evidence>
<protein>
    <recommendedName>
        <fullName evidence="1">Peptidoglycan binding-like domain-containing protein</fullName>
    </recommendedName>
</protein>
<evidence type="ECO:0000259" key="1">
    <source>
        <dbReference type="Pfam" id="PF01471"/>
    </source>
</evidence>
<organism evidence="2 3">
    <name type="scientific">Metaclostridioides mangenotii</name>
    <dbReference type="NCBI Taxonomy" id="1540"/>
    <lineage>
        <taxon>Bacteria</taxon>
        <taxon>Bacillati</taxon>
        <taxon>Bacillota</taxon>
        <taxon>Clostridia</taxon>
        <taxon>Peptostreptococcales</taxon>
        <taxon>Peptostreptococcaceae</taxon>
        <taxon>Metaclostridioides</taxon>
    </lineage>
</organism>
<dbReference type="InterPro" id="IPR002477">
    <property type="entry name" value="Peptidoglycan-bd-like"/>
</dbReference>
<dbReference type="SUPFAM" id="SSF47090">
    <property type="entry name" value="PGBD-like"/>
    <property type="match status" value="1"/>
</dbReference>
<dbReference type="Gene3D" id="1.10.101.10">
    <property type="entry name" value="PGBD-like superfamily/PGBD"/>
    <property type="match status" value="1"/>
</dbReference>